<dbReference type="InterPro" id="IPR036390">
    <property type="entry name" value="WH_DNA-bd_sf"/>
</dbReference>
<accession>A0A3E0UAZ5</accession>
<dbReference type="EMBL" id="QUOV01000001">
    <property type="protein sequence ID" value="REL34049.1"/>
    <property type="molecule type" value="Genomic_DNA"/>
</dbReference>
<evidence type="ECO:0008006" key="3">
    <source>
        <dbReference type="Google" id="ProtNLM"/>
    </source>
</evidence>
<evidence type="ECO:0000313" key="2">
    <source>
        <dbReference type="Proteomes" id="UP000256999"/>
    </source>
</evidence>
<sequence>MLSYFNKLPPKPSYINKVLKALSSAHLTLSQIQTKTSLTRTQVTCTLDKLIAEKVIVTHEEKGKKYYGIKS</sequence>
<dbReference type="Proteomes" id="UP000256999">
    <property type="component" value="Unassembled WGS sequence"/>
</dbReference>
<proteinExistence type="predicted"/>
<dbReference type="SUPFAM" id="SSF46785">
    <property type="entry name" value="Winged helix' DNA-binding domain"/>
    <property type="match status" value="1"/>
</dbReference>
<gene>
    <name evidence="1" type="ORF">DXX92_01045</name>
</gene>
<reference evidence="1 2" key="1">
    <citation type="submission" date="2018-08" db="EMBL/GenBank/DDBJ databases">
        <title>Thalassotalea euphylliae genome.</title>
        <authorList>
            <person name="Summers S."/>
            <person name="Rice S.A."/>
            <person name="Freckelton M.L."/>
            <person name="Nedved B.T."/>
            <person name="Hadfield M.G."/>
        </authorList>
    </citation>
    <scope>NUCLEOTIDE SEQUENCE [LARGE SCALE GENOMIC DNA]</scope>
    <source>
        <strain evidence="1 2">H2</strain>
    </source>
</reference>
<comment type="caution">
    <text evidence="1">The sequence shown here is derived from an EMBL/GenBank/DDBJ whole genome shotgun (WGS) entry which is preliminary data.</text>
</comment>
<organism evidence="1 2">
    <name type="scientific">Thalassotalea euphylliae</name>
    <dbReference type="NCBI Taxonomy" id="1655234"/>
    <lineage>
        <taxon>Bacteria</taxon>
        <taxon>Pseudomonadati</taxon>
        <taxon>Pseudomonadota</taxon>
        <taxon>Gammaproteobacteria</taxon>
        <taxon>Alteromonadales</taxon>
        <taxon>Colwelliaceae</taxon>
        <taxon>Thalassotalea</taxon>
    </lineage>
</organism>
<dbReference type="AlphaFoldDB" id="A0A3E0UAZ5"/>
<name>A0A3E0UAZ5_9GAMM</name>
<evidence type="ECO:0000313" key="1">
    <source>
        <dbReference type="EMBL" id="REL34049.1"/>
    </source>
</evidence>
<dbReference type="Gene3D" id="1.10.10.10">
    <property type="entry name" value="Winged helix-like DNA-binding domain superfamily/Winged helix DNA-binding domain"/>
    <property type="match status" value="1"/>
</dbReference>
<protein>
    <recommendedName>
        <fullName evidence="3">MarR family transcriptional regulator</fullName>
    </recommendedName>
</protein>
<dbReference type="InterPro" id="IPR036388">
    <property type="entry name" value="WH-like_DNA-bd_sf"/>
</dbReference>